<gene>
    <name evidence="2" type="ORF">AX018_102270</name>
</gene>
<dbReference type="RefSeq" id="WP_111877631.1">
    <property type="nucleotide sequence ID" value="NZ_CBCSGC010000249.1"/>
</dbReference>
<evidence type="ECO:0000313" key="2">
    <source>
        <dbReference type="EMBL" id="RAR80712.1"/>
    </source>
</evidence>
<keyword evidence="1" id="KW-0472">Membrane</keyword>
<dbReference type="OrthoDB" id="8811685at2"/>
<comment type="caution">
    <text evidence="2">The sequence shown here is derived from an EMBL/GenBank/DDBJ whole genome shotgun (WGS) entry which is preliminary data.</text>
</comment>
<feature type="transmembrane region" description="Helical" evidence="1">
    <location>
        <begin position="85"/>
        <end position="106"/>
    </location>
</feature>
<organism evidence="2 3">
    <name type="scientific">Paracidovorax anthurii</name>
    <dbReference type="NCBI Taxonomy" id="78229"/>
    <lineage>
        <taxon>Bacteria</taxon>
        <taxon>Pseudomonadati</taxon>
        <taxon>Pseudomonadota</taxon>
        <taxon>Betaproteobacteria</taxon>
        <taxon>Burkholderiales</taxon>
        <taxon>Comamonadaceae</taxon>
        <taxon>Paracidovorax</taxon>
    </lineage>
</organism>
<protein>
    <submittedName>
        <fullName evidence="2">Uncharacterized protein</fullName>
    </submittedName>
</protein>
<accession>A0A328Z7P6</accession>
<feature type="transmembrane region" description="Helical" evidence="1">
    <location>
        <begin position="50"/>
        <end position="73"/>
    </location>
</feature>
<dbReference type="AlphaFoldDB" id="A0A328Z7P6"/>
<proteinExistence type="predicted"/>
<keyword evidence="3" id="KW-1185">Reference proteome</keyword>
<keyword evidence="1" id="KW-1133">Transmembrane helix</keyword>
<sequence length="169" mass="19042">MHDNLRQMRKTLAWSIPLTLWMGLGALWMISHDLLPTIQRLRDLAPMVRITPVSVVYPFIVVICFVGSLAAILNAIPWGKAIHRLLGRALTWTTAAALVVLLSALVTARPLQNHFLPQWGYSRCDVLQGQPTLWFSDWVRNPAWCVQGQSREWVDAQARETGVPAGRQP</sequence>
<name>A0A328Z7P6_9BURK</name>
<reference evidence="2 3" key="1">
    <citation type="submission" date="2018-06" db="EMBL/GenBank/DDBJ databases">
        <title>Genomic Encyclopedia of Archaeal and Bacterial Type Strains, Phase II (KMG-II): from individual species to whole genera.</title>
        <authorList>
            <person name="Goeker M."/>
        </authorList>
    </citation>
    <scope>NUCLEOTIDE SEQUENCE [LARGE SCALE GENOMIC DNA]</scope>
    <source>
        <strain evidence="2 3">CFPB 3232</strain>
    </source>
</reference>
<dbReference type="EMBL" id="QLTA01000022">
    <property type="protein sequence ID" value="RAR80712.1"/>
    <property type="molecule type" value="Genomic_DNA"/>
</dbReference>
<evidence type="ECO:0000256" key="1">
    <source>
        <dbReference type="SAM" id="Phobius"/>
    </source>
</evidence>
<dbReference type="Proteomes" id="UP000248856">
    <property type="component" value="Unassembled WGS sequence"/>
</dbReference>
<keyword evidence="1" id="KW-0812">Transmembrane</keyword>
<feature type="transmembrane region" description="Helical" evidence="1">
    <location>
        <begin position="12"/>
        <end position="30"/>
    </location>
</feature>
<evidence type="ECO:0000313" key="3">
    <source>
        <dbReference type="Proteomes" id="UP000248856"/>
    </source>
</evidence>